<feature type="domain" description="N-acetyltransferase" evidence="1">
    <location>
        <begin position="8"/>
        <end position="171"/>
    </location>
</feature>
<dbReference type="Pfam" id="PF13302">
    <property type="entry name" value="Acetyltransf_3"/>
    <property type="match status" value="1"/>
</dbReference>
<evidence type="ECO:0000313" key="2">
    <source>
        <dbReference type="EMBL" id="TDW66112.1"/>
    </source>
</evidence>
<dbReference type="SUPFAM" id="SSF55729">
    <property type="entry name" value="Acyl-CoA N-acyltransferases (Nat)"/>
    <property type="match status" value="1"/>
</dbReference>
<keyword evidence="3" id="KW-1185">Reference proteome</keyword>
<evidence type="ECO:0000313" key="3">
    <source>
        <dbReference type="Proteomes" id="UP000295146"/>
    </source>
</evidence>
<proteinExistence type="predicted"/>
<dbReference type="AlphaFoldDB" id="A0A4R8BWC1"/>
<accession>A0A4R8BWC1</accession>
<dbReference type="Proteomes" id="UP000295146">
    <property type="component" value="Unassembled WGS sequence"/>
</dbReference>
<dbReference type="PANTHER" id="PTHR43792">
    <property type="entry name" value="GNAT FAMILY, PUTATIVE (AFU_ORTHOLOGUE AFUA_3G00765)-RELATED-RELATED"/>
    <property type="match status" value="1"/>
</dbReference>
<dbReference type="PROSITE" id="PS51186">
    <property type="entry name" value="GNAT"/>
    <property type="match status" value="1"/>
</dbReference>
<dbReference type="InterPro" id="IPR016181">
    <property type="entry name" value="Acyl_CoA_acyltransferase"/>
</dbReference>
<protein>
    <submittedName>
        <fullName evidence="2">Aminoglycoside 6'-N-acetyltransferase</fullName>
    </submittedName>
</protein>
<reference evidence="2 3" key="1">
    <citation type="submission" date="2019-03" db="EMBL/GenBank/DDBJ databases">
        <title>Genomic Encyclopedia of Type Strains, Phase III (KMG-III): the genomes of soil and plant-associated and newly described type strains.</title>
        <authorList>
            <person name="Whitman W."/>
        </authorList>
    </citation>
    <scope>NUCLEOTIDE SEQUENCE [LARGE SCALE GENOMIC DNA]</scope>
    <source>
        <strain evidence="2 3">VKM Ac-2573</strain>
    </source>
</reference>
<organism evidence="2 3">
    <name type="scientific">Kribbella pratensis</name>
    <dbReference type="NCBI Taxonomy" id="2512112"/>
    <lineage>
        <taxon>Bacteria</taxon>
        <taxon>Bacillati</taxon>
        <taxon>Actinomycetota</taxon>
        <taxon>Actinomycetes</taxon>
        <taxon>Propionibacteriales</taxon>
        <taxon>Kribbellaceae</taxon>
        <taxon>Kribbella</taxon>
    </lineage>
</organism>
<dbReference type="PANTHER" id="PTHR43792:SF1">
    <property type="entry name" value="N-ACETYLTRANSFERASE DOMAIN-CONTAINING PROTEIN"/>
    <property type="match status" value="1"/>
</dbReference>
<sequence>MFVRTERLTLRRFTPADAERFAAYRSDPDVARYQGWDAPVPLTEAAESVERFGQADPEAPGWFQYAVDLDGVLIGDLGVNLHKNLMQADLGFTFAAEYQGKGYASEAVRGLLEYLFVERELHRVSAEADARNTASARLLERVGFTREGLRLSNTWMKGEWTDDLLFGYLRDDYLNRSRPRPAPST</sequence>
<dbReference type="OrthoDB" id="9132139at2"/>
<gene>
    <name evidence="2" type="ORF">EV653_6128</name>
</gene>
<dbReference type="RefSeq" id="WP_134107800.1">
    <property type="nucleotide sequence ID" value="NZ_SODP01000003.1"/>
</dbReference>
<dbReference type="EMBL" id="SODP01000003">
    <property type="protein sequence ID" value="TDW66112.1"/>
    <property type="molecule type" value="Genomic_DNA"/>
</dbReference>
<name>A0A4R8BWC1_9ACTN</name>
<dbReference type="InterPro" id="IPR000182">
    <property type="entry name" value="GNAT_dom"/>
</dbReference>
<comment type="caution">
    <text evidence="2">The sequence shown here is derived from an EMBL/GenBank/DDBJ whole genome shotgun (WGS) entry which is preliminary data.</text>
</comment>
<dbReference type="Gene3D" id="3.40.630.30">
    <property type="match status" value="1"/>
</dbReference>
<dbReference type="InterPro" id="IPR051531">
    <property type="entry name" value="N-acetyltransferase"/>
</dbReference>
<dbReference type="GO" id="GO:0016747">
    <property type="term" value="F:acyltransferase activity, transferring groups other than amino-acyl groups"/>
    <property type="evidence" value="ECO:0007669"/>
    <property type="project" value="InterPro"/>
</dbReference>
<evidence type="ECO:0000259" key="1">
    <source>
        <dbReference type="PROSITE" id="PS51186"/>
    </source>
</evidence>